<dbReference type="InterPro" id="IPR019826">
    <property type="entry name" value="Carboxylesterase_B_AS"/>
</dbReference>
<dbReference type="InParanoid" id="A0A6J2XZD8"/>
<feature type="domain" description="Carboxylesterase type B" evidence="7">
    <location>
        <begin position="19"/>
        <end position="545"/>
    </location>
</feature>
<keyword evidence="5" id="KW-0325">Glycoprotein</keyword>
<keyword evidence="3 6" id="KW-0378">Hydrolase</keyword>
<gene>
    <name evidence="9" type="primary">LOC115882778</name>
</gene>
<dbReference type="EC" id="3.1.1.-" evidence="6"/>
<dbReference type="Pfam" id="PF00135">
    <property type="entry name" value="COesterase"/>
    <property type="match status" value="1"/>
</dbReference>
<comment type="similarity">
    <text evidence="1 6">Belongs to the type-B carboxylesterase/lipase family.</text>
</comment>
<name>A0A6J2XZD8_SITOR</name>
<sequence length="560" mass="62568">MLLKIVALAVVFLNGHICQQVNTPDGPILGTTEYSIAGTPYSSFYSIPYAKPPVGTLRFQAPQAVEPWTEVYNATTEQKRVCYQLYQDLPEETEDCLLLNVYVPQSNATDLPVMLFIHGGGFISGSGLNGGPQGFYRPNFWMDNNVILISINYRLGVFGFFSTGDEIIPGNNGLKDQVQAMKWVQRNIASFGGDPKKVLIFGQSAGSASVGWHLLSSSSTGLFRAAILQSGTPLCPWAYQRNQTTISYKTASLIDSQFNTSRDSNKLLEVLQSVDAKAIDDAALTFANWDSSQPSWAERKQLEQGFYFAPVVEVENNDSFVTGYPYVILENGNFNKIPIMIGTDADEGLMNLSEYLDSQLAAYDEAYSRMNPGNLHLVDAQDISEVGNAIKEEYSPNDTFLNNKLGAFEYFTEQDFTKSIVKHAELHSAEASTYFYEFSYSGEMGFNTYYRYPGSTNITHGEEMGYIFSTADPNNFSVADQLVHKRLLRLWINFATYLNPTPEVDELLQNITWPELKPGAFKFVNILSDLVVTAGTPKAKRIAFWDSLYEKYGIKPFDTY</sequence>
<dbReference type="RefSeq" id="XP_030756878.1">
    <property type="nucleotide sequence ID" value="XM_030901018.1"/>
</dbReference>
<evidence type="ECO:0000259" key="7">
    <source>
        <dbReference type="Pfam" id="PF00135"/>
    </source>
</evidence>
<feature type="signal peptide" evidence="6">
    <location>
        <begin position="1"/>
        <end position="18"/>
    </location>
</feature>
<keyword evidence="8" id="KW-1185">Reference proteome</keyword>
<dbReference type="InterPro" id="IPR029058">
    <property type="entry name" value="AB_hydrolase_fold"/>
</dbReference>
<evidence type="ECO:0000256" key="3">
    <source>
        <dbReference type="ARBA" id="ARBA00022801"/>
    </source>
</evidence>
<protein>
    <recommendedName>
        <fullName evidence="6">Carboxylic ester hydrolase</fullName>
        <ecNumber evidence="6">3.1.1.-</ecNumber>
    </recommendedName>
</protein>
<dbReference type="OrthoDB" id="408631at2759"/>
<reference evidence="9" key="1">
    <citation type="submission" date="2025-08" db="UniProtKB">
        <authorList>
            <consortium name="RefSeq"/>
        </authorList>
    </citation>
    <scope>IDENTIFICATION</scope>
    <source>
        <tissue evidence="9">Gonads</tissue>
    </source>
</reference>
<dbReference type="Gene3D" id="3.40.50.1820">
    <property type="entry name" value="alpha/beta hydrolase"/>
    <property type="match status" value="1"/>
</dbReference>
<dbReference type="InterPro" id="IPR002018">
    <property type="entry name" value="CarbesteraseB"/>
</dbReference>
<dbReference type="Proteomes" id="UP000504635">
    <property type="component" value="Unplaced"/>
</dbReference>
<keyword evidence="4" id="KW-1015">Disulfide bond</keyword>
<accession>A0A6J2XZD8</accession>
<dbReference type="InterPro" id="IPR050309">
    <property type="entry name" value="Type-B_Carboxylest/Lipase"/>
</dbReference>
<dbReference type="AlphaFoldDB" id="A0A6J2XZD8"/>
<feature type="chain" id="PRO_5027141511" description="Carboxylic ester hydrolase" evidence="6">
    <location>
        <begin position="19"/>
        <end position="560"/>
    </location>
</feature>
<evidence type="ECO:0000256" key="4">
    <source>
        <dbReference type="ARBA" id="ARBA00023157"/>
    </source>
</evidence>
<evidence type="ECO:0000256" key="6">
    <source>
        <dbReference type="RuleBase" id="RU361235"/>
    </source>
</evidence>
<organism evidence="8 9">
    <name type="scientific">Sitophilus oryzae</name>
    <name type="common">Rice weevil</name>
    <name type="synonym">Curculio oryzae</name>
    <dbReference type="NCBI Taxonomy" id="7048"/>
    <lineage>
        <taxon>Eukaryota</taxon>
        <taxon>Metazoa</taxon>
        <taxon>Ecdysozoa</taxon>
        <taxon>Arthropoda</taxon>
        <taxon>Hexapoda</taxon>
        <taxon>Insecta</taxon>
        <taxon>Pterygota</taxon>
        <taxon>Neoptera</taxon>
        <taxon>Endopterygota</taxon>
        <taxon>Coleoptera</taxon>
        <taxon>Polyphaga</taxon>
        <taxon>Cucujiformia</taxon>
        <taxon>Curculionidae</taxon>
        <taxon>Dryophthorinae</taxon>
        <taxon>Sitophilus</taxon>
    </lineage>
</organism>
<keyword evidence="2" id="KW-0719">Serine esterase</keyword>
<dbReference type="GO" id="GO:0052689">
    <property type="term" value="F:carboxylic ester hydrolase activity"/>
    <property type="evidence" value="ECO:0007669"/>
    <property type="project" value="UniProtKB-KW"/>
</dbReference>
<dbReference type="GeneID" id="115882778"/>
<dbReference type="PROSITE" id="PS00122">
    <property type="entry name" value="CARBOXYLESTERASE_B_1"/>
    <property type="match status" value="1"/>
</dbReference>
<evidence type="ECO:0000313" key="9">
    <source>
        <dbReference type="RefSeq" id="XP_030756878.1"/>
    </source>
</evidence>
<keyword evidence="6" id="KW-0732">Signal</keyword>
<dbReference type="PANTHER" id="PTHR11559">
    <property type="entry name" value="CARBOXYLESTERASE"/>
    <property type="match status" value="1"/>
</dbReference>
<dbReference type="SUPFAM" id="SSF53474">
    <property type="entry name" value="alpha/beta-Hydrolases"/>
    <property type="match status" value="1"/>
</dbReference>
<evidence type="ECO:0000313" key="8">
    <source>
        <dbReference type="Proteomes" id="UP000504635"/>
    </source>
</evidence>
<proteinExistence type="inferred from homology"/>
<dbReference type="KEGG" id="soy:115882778"/>
<evidence type="ECO:0000256" key="1">
    <source>
        <dbReference type="ARBA" id="ARBA00005964"/>
    </source>
</evidence>
<evidence type="ECO:0000256" key="2">
    <source>
        <dbReference type="ARBA" id="ARBA00022487"/>
    </source>
</evidence>
<evidence type="ECO:0000256" key="5">
    <source>
        <dbReference type="ARBA" id="ARBA00023180"/>
    </source>
</evidence>